<name>A0ABV6BC47_9GAMM</name>
<feature type="compositionally biased region" description="Polar residues" evidence="1">
    <location>
        <begin position="62"/>
        <end position="79"/>
    </location>
</feature>
<keyword evidence="3" id="KW-1185">Reference proteome</keyword>
<proteinExistence type="predicted"/>
<dbReference type="Proteomes" id="UP001589813">
    <property type="component" value="Unassembled WGS sequence"/>
</dbReference>
<comment type="caution">
    <text evidence="2">The sequence shown here is derived from an EMBL/GenBank/DDBJ whole genome shotgun (WGS) entry which is preliminary data.</text>
</comment>
<dbReference type="EMBL" id="JBHLXP010000001">
    <property type="protein sequence ID" value="MFC0048449.1"/>
    <property type="molecule type" value="Genomic_DNA"/>
</dbReference>
<sequence>MNQQNEAQQGQMEQQPERNAHKAFSRRKFLLQASAVSVPVVLSLKSGKAWGCVELNCTPGETSLSNSGSAVASATSEKNPNAYERPQWSSMSQIISAFNVDFDDWLLSTFKAVLCTYETKRQSGRTYYRYTQLTCDMYSFNTWWNQVKKGSSALIVTNAPTSKLASNRQWVTSAPVTYNKNNSRMPANCNSVLVKGNTDASKLCPGMTGQVGAILKGGDTPEKYAIAAIIGSIWERHPEYTARYGSDKCFPEPQALIDAYWNAKAEGRLKDLHSLFKLYMSPL</sequence>
<reference evidence="2 3" key="1">
    <citation type="submission" date="2024-09" db="EMBL/GenBank/DDBJ databases">
        <authorList>
            <person name="Sun Q."/>
            <person name="Mori K."/>
        </authorList>
    </citation>
    <scope>NUCLEOTIDE SEQUENCE [LARGE SCALE GENOMIC DNA]</scope>
    <source>
        <strain evidence="2 3">KCTC 23315</strain>
    </source>
</reference>
<protein>
    <recommendedName>
        <fullName evidence="4">Twin-arginine translocation signal domain-containing protein</fullName>
    </recommendedName>
</protein>
<evidence type="ECO:0008006" key="4">
    <source>
        <dbReference type="Google" id="ProtNLM"/>
    </source>
</evidence>
<evidence type="ECO:0000313" key="2">
    <source>
        <dbReference type="EMBL" id="MFC0048449.1"/>
    </source>
</evidence>
<evidence type="ECO:0000313" key="3">
    <source>
        <dbReference type="Proteomes" id="UP001589813"/>
    </source>
</evidence>
<organism evidence="2 3">
    <name type="scientific">Rheinheimera tilapiae</name>
    <dbReference type="NCBI Taxonomy" id="875043"/>
    <lineage>
        <taxon>Bacteria</taxon>
        <taxon>Pseudomonadati</taxon>
        <taxon>Pseudomonadota</taxon>
        <taxon>Gammaproteobacteria</taxon>
        <taxon>Chromatiales</taxon>
        <taxon>Chromatiaceae</taxon>
        <taxon>Rheinheimera</taxon>
    </lineage>
</organism>
<dbReference type="RefSeq" id="WP_377242654.1">
    <property type="nucleotide sequence ID" value="NZ_JBHLXP010000001.1"/>
</dbReference>
<evidence type="ECO:0000256" key="1">
    <source>
        <dbReference type="SAM" id="MobiDB-lite"/>
    </source>
</evidence>
<gene>
    <name evidence="2" type="ORF">ACFFJP_09120</name>
</gene>
<feature type="region of interest" description="Disordered" evidence="1">
    <location>
        <begin position="62"/>
        <end position="83"/>
    </location>
</feature>
<accession>A0ABV6BC47</accession>